<protein>
    <recommendedName>
        <fullName evidence="3">OmpR/PhoB-type domain-containing protein</fullName>
    </recommendedName>
</protein>
<proteinExistence type="predicted"/>
<dbReference type="SMART" id="SM00862">
    <property type="entry name" value="Trans_reg_C"/>
    <property type="match status" value="1"/>
</dbReference>
<dbReference type="SUPFAM" id="SSF46894">
    <property type="entry name" value="C-terminal effector domain of the bipartite response regulators"/>
    <property type="match status" value="1"/>
</dbReference>
<feature type="domain" description="OmpR/PhoB-type" evidence="3">
    <location>
        <begin position="26"/>
        <end position="98"/>
    </location>
</feature>
<feature type="transmembrane region" description="Helical" evidence="2">
    <location>
        <begin position="169"/>
        <end position="187"/>
    </location>
</feature>
<dbReference type="RefSeq" id="WP_346788498.1">
    <property type="nucleotide sequence ID" value="NZ_JAYFSJ010000006.1"/>
</dbReference>
<dbReference type="InterPro" id="IPR001867">
    <property type="entry name" value="OmpR/PhoB-type_DNA-bd"/>
</dbReference>
<keyword evidence="2" id="KW-0472">Membrane</keyword>
<dbReference type="Proteomes" id="UP001405405">
    <property type="component" value="Unassembled WGS sequence"/>
</dbReference>
<evidence type="ECO:0000256" key="2">
    <source>
        <dbReference type="SAM" id="Phobius"/>
    </source>
</evidence>
<evidence type="ECO:0000313" key="5">
    <source>
        <dbReference type="Proteomes" id="UP001405405"/>
    </source>
</evidence>
<evidence type="ECO:0000259" key="3">
    <source>
        <dbReference type="SMART" id="SM00862"/>
    </source>
</evidence>
<keyword evidence="2" id="KW-0812">Transmembrane</keyword>
<evidence type="ECO:0000313" key="4">
    <source>
        <dbReference type="EMBL" id="MEN7431161.1"/>
    </source>
</evidence>
<keyword evidence="1" id="KW-0238">DNA-binding</keyword>
<dbReference type="InterPro" id="IPR016032">
    <property type="entry name" value="Sig_transdc_resp-reg_C-effctor"/>
</dbReference>
<reference evidence="4 5" key="1">
    <citation type="submission" date="2023-12" db="EMBL/GenBank/DDBJ databases">
        <title>Chromobacterium sp. strain TRC.1.1.SA producing antimicrobial pigment.</title>
        <authorList>
            <person name="Verma N."/>
            <person name="Choksket S."/>
            <person name="Pinnaka A.K."/>
            <person name="Korpole S."/>
        </authorList>
    </citation>
    <scope>NUCLEOTIDE SEQUENCE [LARGE SCALE GENOMIC DNA]</scope>
    <source>
        <strain evidence="4 5">TRC1.1.SA</strain>
    </source>
</reference>
<keyword evidence="5" id="KW-1185">Reference proteome</keyword>
<keyword evidence="2" id="KW-1133">Transmembrane helix</keyword>
<gene>
    <name evidence="4" type="ORF">VA599_10395</name>
</gene>
<organism evidence="4 5">
    <name type="scientific">Chromobacterium indicum</name>
    <dbReference type="NCBI Taxonomy" id="3110228"/>
    <lineage>
        <taxon>Bacteria</taxon>
        <taxon>Pseudomonadati</taxon>
        <taxon>Pseudomonadota</taxon>
        <taxon>Betaproteobacteria</taxon>
        <taxon>Neisseriales</taxon>
        <taxon>Chromobacteriaceae</taxon>
        <taxon>Chromobacterium</taxon>
    </lineage>
</organism>
<dbReference type="Gene3D" id="1.10.10.10">
    <property type="entry name" value="Winged helix-like DNA-binding domain superfamily/Winged helix DNA-binding domain"/>
    <property type="match status" value="1"/>
</dbReference>
<comment type="caution">
    <text evidence="4">The sequence shown here is derived from an EMBL/GenBank/DDBJ whole genome shotgun (WGS) entry which is preliminary data.</text>
</comment>
<accession>A0ABV0CJC5</accession>
<sequence length="258" mass="28914">MTPGKWLIESKVIYDCSDGYLQAESGERIELKYNENLLLAQLIRGVFEKASLIDAIWGKIIVTDSSYHKLIFELRGQFEKVGLDPKLIKTVPRRGCVFTGVCELKGDSSIGHIESVPQKSDESQLVEDVLEGENDKVKVHEELKGARNVGGLVYMVSQFILGWKDSAALANFFVFIIVGSLGFALGWQISNFMPSFYVHKINLGSSSFYTVGVVYKDVPKIVKSSGDVFYIKSRRSTAVYLCDKKDRSDLNCKNQITF</sequence>
<evidence type="ECO:0000256" key="1">
    <source>
        <dbReference type="ARBA" id="ARBA00023125"/>
    </source>
</evidence>
<dbReference type="EMBL" id="JAYFSJ010000006">
    <property type="protein sequence ID" value="MEN7431161.1"/>
    <property type="molecule type" value="Genomic_DNA"/>
</dbReference>
<name>A0ABV0CJC5_9NEIS</name>
<dbReference type="InterPro" id="IPR036388">
    <property type="entry name" value="WH-like_DNA-bd_sf"/>
</dbReference>